<gene>
    <name evidence="8" type="primary">APC5</name>
    <name evidence="8" type="ORF">AXF42_Ash002326</name>
</gene>
<keyword evidence="4" id="KW-0498">Mitosis</keyword>
<dbReference type="CDD" id="cd16270">
    <property type="entry name" value="Apc5_N"/>
    <property type="match status" value="1"/>
</dbReference>
<dbReference type="GO" id="GO:0031145">
    <property type="term" value="P:anaphase-promoting complex-dependent catabolic process"/>
    <property type="evidence" value="ECO:0007669"/>
    <property type="project" value="TreeGrafter"/>
</dbReference>
<evidence type="ECO:0000256" key="6">
    <source>
        <dbReference type="ARBA" id="ARBA00023306"/>
    </source>
</evidence>
<dbReference type="OrthoDB" id="2504561at2759"/>
<dbReference type="GO" id="GO:0045842">
    <property type="term" value="P:positive regulation of mitotic metaphase/anaphase transition"/>
    <property type="evidence" value="ECO:0007669"/>
    <property type="project" value="TreeGrafter"/>
</dbReference>
<evidence type="ECO:0000256" key="3">
    <source>
        <dbReference type="ARBA" id="ARBA00022618"/>
    </source>
</evidence>
<dbReference type="STRING" id="1088818.A0A2I0AN77"/>
<dbReference type="GO" id="GO:0070979">
    <property type="term" value="P:protein K11-linked ubiquitination"/>
    <property type="evidence" value="ECO:0007669"/>
    <property type="project" value="TreeGrafter"/>
</dbReference>
<evidence type="ECO:0000256" key="1">
    <source>
        <dbReference type="ARBA" id="ARBA00007450"/>
    </source>
</evidence>
<evidence type="ECO:0000256" key="4">
    <source>
        <dbReference type="ARBA" id="ARBA00022776"/>
    </source>
</evidence>
<accession>A0A2I0AN77</accession>
<dbReference type="GO" id="GO:0051301">
    <property type="term" value="P:cell division"/>
    <property type="evidence" value="ECO:0007669"/>
    <property type="project" value="UniProtKB-KW"/>
</dbReference>
<proteinExistence type="inferred from homology"/>
<evidence type="ECO:0000313" key="9">
    <source>
        <dbReference type="Proteomes" id="UP000236161"/>
    </source>
</evidence>
<comment type="similarity">
    <text evidence="1">Belongs to the APC5 family.</text>
</comment>
<dbReference type="AlphaFoldDB" id="A0A2I0AN77"/>
<keyword evidence="5" id="KW-0833">Ubl conjugation pathway</keyword>
<dbReference type="InterPro" id="IPR026000">
    <property type="entry name" value="Apc5_dom"/>
</dbReference>
<keyword evidence="9" id="KW-1185">Reference proteome</keyword>
<dbReference type="PANTHER" id="PTHR12830">
    <property type="entry name" value="ANAPHASE-PROMOTING COMPLEX SUBUNIT 5"/>
    <property type="match status" value="1"/>
</dbReference>
<dbReference type="InterPro" id="IPR037679">
    <property type="entry name" value="Apc5"/>
</dbReference>
<evidence type="ECO:0000313" key="8">
    <source>
        <dbReference type="EMBL" id="PKA57022.1"/>
    </source>
</evidence>
<dbReference type="GO" id="GO:0005680">
    <property type="term" value="C:anaphase-promoting complex"/>
    <property type="evidence" value="ECO:0007669"/>
    <property type="project" value="InterPro"/>
</dbReference>
<evidence type="ECO:0000256" key="2">
    <source>
        <dbReference type="ARBA" id="ARBA00016066"/>
    </source>
</evidence>
<dbReference type="Proteomes" id="UP000236161">
    <property type="component" value="Unassembled WGS sequence"/>
</dbReference>
<reference evidence="8 9" key="1">
    <citation type="journal article" date="2017" name="Nature">
        <title>The Apostasia genome and the evolution of orchids.</title>
        <authorList>
            <person name="Zhang G.Q."/>
            <person name="Liu K.W."/>
            <person name="Li Z."/>
            <person name="Lohaus R."/>
            <person name="Hsiao Y.Y."/>
            <person name="Niu S.C."/>
            <person name="Wang J.Y."/>
            <person name="Lin Y.C."/>
            <person name="Xu Q."/>
            <person name="Chen L.J."/>
            <person name="Yoshida K."/>
            <person name="Fujiwara S."/>
            <person name="Wang Z.W."/>
            <person name="Zhang Y.Q."/>
            <person name="Mitsuda N."/>
            <person name="Wang M."/>
            <person name="Liu G.H."/>
            <person name="Pecoraro L."/>
            <person name="Huang H.X."/>
            <person name="Xiao X.J."/>
            <person name="Lin M."/>
            <person name="Wu X.Y."/>
            <person name="Wu W.L."/>
            <person name="Chen Y.Y."/>
            <person name="Chang S.B."/>
            <person name="Sakamoto S."/>
            <person name="Ohme-Takagi M."/>
            <person name="Yagi M."/>
            <person name="Zeng S.J."/>
            <person name="Shen C.Y."/>
            <person name="Yeh C.M."/>
            <person name="Luo Y.B."/>
            <person name="Tsai W.C."/>
            <person name="Van de Peer Y."/>
            <person name="Liu Z.J."/>
        </authorList>
    </citation>
    <scope>NUCLEOTIDE SEQUENCE [LARGE SCALE GENOMIC DNA]</scope>
    <source>
        <strain evidence="9">cv. Shenzhen</strain>
        <tissue evidence="8">Stem</tissue>
    </source>
</reference>
<evidence type="ECO:0000259" key="7">
    <source>
        <dbReference type="Pfam" id="PF12862"/>
    </source>
</evidence>
<sequence>MSLLLLSNWVGIGRRSADPTHLPATARLEPGGIPAPSYFTVNFAHLVIERLTKPSFLSPPGDAPRNASPLYAEMSRLAVSGSSKEGSFAVFDLTPHKIAVCHLIQLFAPLAQQVVPFPFESVSHHNRLGLFLFSLTKACNDFVEPTLEELLNQLRALGGSVNVWFCDHLMSNLLEISSPDDLFNFFDKLRGVITSDSTDIEDDQIILDPSSHIGIFLRCCILSFNLLNFEGVCHLLTSIATYCNSTGSVYELPEEDVDESELDHLLVDTDLGNKMDAPQKYRCSIEASTSDGGSSTSHIHMSSSISSPINDVHVSADSDFKGVGGGVQGVEFMSSLKEYSNVDDYQGFLQPKWQVEGYLTMQADLLEKDTTSYPLNSFTATLNQIQKLAPELHRVKYLKYLNGVYHEDYLIAMENLHRYFDYSAGTEGIFNRSSTPPQEIYVGRYETALLCLGNMHACFGHPKKALEALTEAVRFSQLSNDDPCLAYTLSAICKLFSEVGISSTAGSLGSQDSLETNMSLGAPLSTQQQLLVLLQRSLERADSLKLMSLMAFNRLALSKFYLKHVERPLLSFGPKDSIKLRTCPVTICKELRLSSYVLGEFGSDGLLQTNDDGAFSTSWIKNLSSSSISWFENTKHVRSSVANDFDLFHFDAQPNPVPRSALQLAGSSYLMRATSWELYGSAPSVRLNALVYATCFADAASSVELSLAYVKLIQHLAIFKGYEEAFTALRHAEKKFLPKSKSRIQLLKLQLLHERALHIGQLQAAQQMCDEIGVLASSASGVDLELKIEENLRFARTLLAANEFSKAAGVAYSLFCMCYKFNLQVENATVLLLLSEIHKKSGNAVLALPYVLASLSFCQAFNLDLLEASANLTLAELWLSLGSNHARRALILLHRTLPMILGHGGLELRARANITLAKCHLSDPTFSISEDPNILLDPLNQAAEEFEILEYHEMAAEAFYLMAMVYNHLGQLEAREEAAESFRKHVTALENPHSEDPFLR</sequence>
<feature type="domain" description="Anaphase-promoting complex subunit 5" evidence="7">
    <location>
        <begin position="397"/>
        <end position="496"/>
    </location>
</feature>
<evidence type="ECO:0000256" key="5">
    <source>
        <dbReference type="ARBA" id="ARBA00022786"/>
    </source>
</evidence>
<dbReference type="EMBL" id="KZ451969">
    <property type="protein sequence ID" value="PKA57022.1"/>
    <property type="molecule type" value="Genomic_DNA"/>
</dbReference>
<dbReference type="Pfam" id="PF12862">
    <property type="entry name" value="ANAPC5"/>
    <property type="match status" value="1"/>
</dbReference>
<keyword evidence="6" id="KW-0131">Cell cycle</keyword>
<dbReference type="PANTHER" id="PTHR12830:SF9">
    <property type="entry name" value="ANAPHASE-PROMOTING COMPLEX SUBUNIT 5"/>
    <property type="match status" value="1"/>
</dbReference>
<keyword evidence="3" id="KW-0132">Cell division</keyword>
<organism evidence="8 9">
    <name type="scientific">Apostasia shenzhenica</name>
    <dbReference type="NCBI Taxonomy" id="1088818"/>
    <lineage>
        <taxon>Eukaryota</taxon>
        <taxon>Viridiplantae</taxon>
        <taxon>Streptophyta</taxon>
        <taxon>Embryophyta</taxon>
        <taxon>Tracheophyta</taxon>
        <taxon>Spermatophyta</taxon>
        <taxon>Magnoliopsida</taxon>
        <taxon>Liliopsida</taxon>
        <taxon>Asparagales</taxon>
        <taxon>Orchidaceae</taxon>
        <taxon>Apostasioideae</taxon>
        <taxon>Apostasia</taxon>
    </lineage>
</organism>
<protein>
    <recommendedName>
        <fullName evidence="2">Anaphase-promoting complex subunit 5</fullName>
    </recommendedName>
</protein>
<name>A0A2I0AN77_9ASPA</name>